<accession>A0ABW1SWZ9</accession>
<evidence type="ECO:0000313" key="5">
    <source>
        <dbReference type="Proteomes" id="UP001596138"/>
    </source>
</evidence>
<dbReference type="Gene3D" id="3.40.630.30">
    <property type="match status" value="1"/>
</dbReference>
<keyword evidence="1 4" id="KW-0808">Transferase</keyword>
<organism evidence="4 5">
    <name type="scientific">Longivirga aurantiaca</name>
    <dbReference type="NCBI Taxonomy" id="1837743"/>
    <lineage>
        <taxon>Bacteria</taxon>
        <taxon>Bacillati</taxon>
        <taxon>Actinomycetota</taxon>
        <taxon>Actinomycetes</taxon>
        <taxon>Sporichthyales</taxon>
        <taxon>Sporichthyaceae</taxon>
        <taxon>Longivirga</taxon>
    </lineage>
</organism>
<dbReference type="InterPro" id="IPR050832">
    <property type="entry name" value="Bact_Acetyltransf"/>
</dbReference>
<protein>
    <submittedName>
        <fullName evidence="4">GNAT family N-acetyltransferase</fullName>
        <ecNumber evidence="4">2.3.-.-</ecNumber>
    </submittedName>
</protein>
<comment type="caution">
    <text evidence="4">The sequence shown here is derived from an EMBL/GenBank/DDBJ whole genome shotgun (WGS) entry which is preliminary data.</text>
</comment>
<sequence>MSTHLERLHVQVARRMDAPALAALNQAVQQMHHDWSASEYLVPDPRAAEEFFLHKVGDPSALVLVAERGGHPVGFLYAQEMHRPANPFTAEMTVLYVEQVAVLPERRRSGVGRALFHAAEAAAAKRGLDGVRLETSAQNSAAQKFFERLGYDAYSVRMKKDL</sequence>
<dbReference type="InterPro" id="IPR016181">
    <property type="entry name" value="Acyl_CoA_acyltransferase"/>
</dbReference>
<dbReference type="InterPro" id="IPR000182">
    <property type="entry name" value="GNAT_dom"/>
</dbReference>
<reference evidence="5" key="1">
    <citation type="journal article" date="2019" name="Int. J. Syst. Evol. Microbiol.">
        <title>The Global Catalogue of Microorganisms (GCM) 10K type strain sequencing project: providing services to taxonomists for standard genome sequencing and annotation.</title>
        <authorList>
            <consortium name="The Broad Institute Genomics Platform"/>
            <consortium name="The Broad Institute Genome Sequencing Center for Infectious Disease"/>
            <person name="Wu L."/>
            <person name="Ma J."/>
        </authorList>
    </citation>
    <scope>NUCLEOTIDE SEQUENCE [LARGE SCALE GENOMIC DNA]</scope>
    <source>
        <strain evidence="5">CGMCC 4.7317</strain>
    </source>
</reference>
<dbReference type="EMBL" id="JBHSTI010000002">
    <property type="protein sequence ID" value="MFC6236806.1"/>
    <property type="molecule type" value="Genomic_DNA"/>
</dbReference>
<keyword evidence="5" id="KW-1185">Reference proteome</keyword>
<evidence type="ECO:0000259" key="3">
    <source>
        <dbReference type="PROSITE" id="PS51186"/>
    </source>
</evidence>
<dbReference type="RefSeq" id="WP_386763840.1">
    <property type="nucleotide sequence ID" value="NZ_JBHSTI010000002.1"/>
</dbReference>
<keyword evidence="2 4" id="KW-0012">Acyltransferase</keyword>
<dbReference type="CDD" id="cd04301">
    <property type="entry name" value="NAT_SF"/>
    <property type="match status" value="1"/>
</dbReference>
<dbReference type="GO" id="GO:0016746">
    <property type="term" value="F:acyltransferase activity"/>
    <property type="evidence" value="ECO:0007669"/>
    <property type="project" value="UniProtKB-KW"/>
</dbReference>
<dbReference type="Pfam" id="PF00583">
    <property type="entry name" value="Acetyltransf_1"/>
    <property type="match status" value="1"/>
</dbReference>
<dbReference type="Proteomes" id="UP001596138">
    <property type="component" value="Unassembled WGS sequence"/>
</dbReference>
<dbReference type="EC" id="2.3.-.-" evidence="4"/>
<dbReference type="SUPFAM" id="SSF55729">
    <property type="entry name" value="Acyl-CoA N-acyltransferases (Nat)"/>
    <property type="match status" value="1"/>
</dbReference>
<name>A0ABW1SWZ9_9ACTN</name>
<evidence type="ECO:0000313" key="4">
    <source>
        <dbReference type="EMBL" id="MFC6236806.1"/>
    </source>
</evidence>
<feature type="domain" description="N-acetyltransferase" evidence="3">
    <location>
        <begin position="8"/>
        <end position="162"/>
    </location>
</feature>
<dbReference type="PROSITE" id="PS51186">
    <property type="entry name" value="GNAT"/>
    <property type="match status" value="1"/>
</dbReference>
<evidence type="ECO:0000256" key="1">
    <source>
        <dbReference type="ARBA" id="ARBA00022679"/>
    </source>
</evidence>
<proteinExistence type="predicted"/>
<dbReference type="PANTHER" id="PTHR43877">
    <property type="entry name" value="AMINOALKYLPHOSPHONATE N-ACETYLTRANSFERASE-RELATED-RELATED"/>
    <property type="match status" value="1"/>
</dbReference>
<evidence type="ECO:0000256" key="2">
    <source>
        <dbReference type="ARBA" id="ARBA00023315"/>
    </source>
</evidence>
<gene>
    <name evidence="4" type="ORF">ACFQGU_02875</name>
</gene>